<evidence type="ECO:0000256" key="5">
    <source>
        <dbReference type="ARBA" id="ARBA00023163"/>
    </source>
</evidence>
<keyword evidence="5" id="KW-0804">Transcription</keyword>
<dbReference type="InterPro" id="IPR039425">
    <property type="entry name" value="RNA_pol_sigma-70-like"/>
</dbReference>
<evidence type="ECO:0000256" key="3">
    <source>
        <dbReference type="ARBA" id="ARBA00023082"/>
    </source>
</evidence>
<evidence type="ECO:0000313" key="8">
    <source>
        <dbReference type="EMBL" id="GAA3386645.1"/>
    </source>
</evidence>
<dbReference type="InterPro" id="IPR036388">
    <property type="entry name" value="WH-like_DNA-bd_sf"/>
</dbReference>
<evidence type="ECO:0000256" key="1">
    <source>
        <dbReference type="ARBA" id="ARBA00010641"/>
    </source>
</evidence>
<dbReference type="InterPro" id="IPR013325">
    <property type="entry name" value="RNA_pol_sigma_r2"/>
</dbReference>
<sequence length="170" mass="19074">MSSEPEYTDRSAALLALYDRVLPDVYGYLRSRCGSATLAEDLTAETFLAAVVAVRSGRDLTPGWLVTVARNKLVDHWRREAREQRSLRLVEPPPEQDDPWDAQLDVLRARGVLERLGPHHRAALTLRYVDDLPVPEVARLLGRTLHATEALIVRARAAFRSAYEEGSSDD</sequence>
<keyword evidence="2" id="KW-0805">Transcription regulation</keyword>
<dbReference type="Proteomes" id="UP001501676">
    <property type="component" value="Unassembled WGS sequence"/>
</dbReference>
<dbReference type="SUPFAM" id="SSF88946">
    <property type="entry name" value="Sigma2 domain of RNA polymerase sigma factors"/>
    <property type="match status" value="1"/>
</dbReference>
<evidence type="ECO:0000256" key="4">
    <source>
        <dbReference type="ARBA" id="ARBA00023125"/>
    </source>
</evidence>
<dbReference type="InterPro" id="IPR014284">
    <property type="entry name" value="RNA_pol_sigma-70_dom"/>
</dbReference>
<reference evidence="9" key="1">
    <citation type="journal article" date="2019" name="Int. J. Syst. Evol. Microbiol.">
        <title>The Global Catalogue of Microorganisms (GCM) 10K type strain sequencing project: providing services to taxonomists for standard genome sequencing and annotation.</title>
        <authorList>
            <consortium name="The Broad Institute Genomics Platform"/>
            <consortium name="The Broad Institute Genome Sequencing Center for Infectious Disease"/>
            <person name="Wu L."/>
            <person name="Ma J."/>
        </authorList>
    </citation>
    <scope>NUCLEOTIDE SEQUENCE [LARGE SCALE GENOMIC DNA]</scope>
    <source>
        <strain evidence="9">JCM 9458</strain>
    </source>
</reference>
<dbReference type="PANTHER" id="PTHR43133:SF8">
    <property type="entry name" value="RNA POLYMERASE SIGMA FACTOR HI_1459-RELATED"/>
    <property type="match status" value="1"/>
</dbReference>
<dbReference type="RefSeq" id="WP_345728262.1">
    <property type="nucleotide sequence ID" value="NZ_BAAAYN010000017.1"/>
</dbReference>
<dbReference type="Gene3D" id="1.10.1740.10">
    <property type="match status" value="1"/>
</dbReference>
<dbReference type="PANTHER" id="PTHR43133">
    <property type="entry name" value="RNA POLYMERASE ECF-TYPE SIGMA FACTO"/>
    <property type="match status" value="1"/>
</dbReference>
<evidence type="ECO:0000259" key="7">
    <source>
        <dbReference type="Pfam" id="PF08281"/>
    </source>
</evidence>
<evidence type="ECO:0000313" key="9">
    <source>
        <dbReference type="Proteomes" id="UP001501676"/>
    </source>
</evidence>
<keyword evidence="3" id="KW-0731">Sigma factor</keyword>
<keyword evidence="4" id="KW-0238">DNA-binding</keyword>
<dbReference type="InterPro" id="IPR007627">
    <property type="entry name" value="RNA_pol_sigma70_r2"/>
</dbReference>
<comment type="similarity">
    <text evidence="1">Belongs to the sigma-70 factor family. ECF subfamily.</text>
</comment>
<dbReference type="InterPro" id="IPR013249">
    <property type="entry name" value="RNA_pol_sigma70_r4_t2"/>
</dbReference>
<dbReference type="Pfam" id="PF08281">
    <property type="entry name" value="Sigma70_r4_2"/>
    <property type="match status" value="1"/>
</dbReference>
<keyword evidence="9" id="KW-1185">Reference proteome</keyword>
<evidence type="ECO:0000256" key="2">
    <source>
        <dbReference type="ARBA" id="ARBA00023015"/>
    </source>
</evidence>
<name>A0ABP6SWP8_9ACTN</name>
<dbReference type="InterPro" id="IPR013324">
    <property type="entry name" value="RNA_pol_sigma_r3/r4-like"/>
</dbReference>
<protein>
    <submittedName>
        <fullName evidence="8">Sigma-70 family RNA polymerase sigma factor</fullName>
    </submittedName>
</protein>
<dbReference type="Pfam" id="PF04542">
    <property type="entry name" value="Sigma70_r2"/>
    <property type="match status" value="1"/>
</dbReference>
<feature type="domain" description="RNA polymerase sigma factor 70 region 4 type 2" evidence="7">
    <location>
        <begin position="112"/>
        <end position="158"/>
    </location>
</feature>
<proteinExistence type="inferred from homology"/>
<dbReference type="NCBIfam" id="TIGR02937">
    <property type="entry name" value="sigma70-ECF"/>
    <property type="match status" value="1"/>
</dbReference>
<feature type="domain" description="RNA polymerase sigma-70 region 2" evidence="6">
    <location>
        <begin position="17"/>
        <end position="82"/>
    </location>
</feature>
<accession>A0ABP6SWP8</accession>
<comment type="caution">
    <text evidence="8">The sequence shown here is derived from an EMBL/GenBank/DDBJ whole genome shotgun (WGS) entry which is preliminary data.</text>
</comment>
<dbReference type="SUPFAM" id="SSF88659">
    <property type="entry name" value="Sigma3 and sigma4 domains of RNA polymerase sigma factors"/>
    <property type="match status" value="1"/>
</dbReference>
<evidence type="ECO:0000259" key="6">
    <source>
        <dbReference type="Pfam" id="PF04542"/>
    </source>
</evidence>
<gene>
    <name evidence="8" type="ORF">GCM10020369_25510</name>
</gene>
<organism evidence="8 9">
    <name type="scientific">Cryptosporangium minutisporangium</name>
    <dbReference type="NCBI Taxonomy" id="113569"/>
    <lineage>
        <taxon>Bacteria</taxon>
        <taxon>Bacillati</taxon>
        <taxon>Actinomycetota</taxon>
        <taxon>Actinomycetes</taxon>
        <taxon>Cryptosporangiales</taxon>
        <taxon>Cryptosporangiaceae</taxon>
        <taxon>Cryptosporangium</taxon>
    </lineage>
</organism>
<dbReference type="Gene3D" id="1.10.10.10">
    <property type="entry name" value="Winged helix-like DNA-binding domain superfamily/Winged helix DNA-binding domain"/>
    <property type="match status" value="1"/>
</dbReference>
<dbReference type="EMBL" id="BAAAYN010000017">
    <property type="protein sequence ID" value="GAA3386645.1"/>
    <property type="molecule type" value="Genomic_DNA"/>
</dbReference>